<evidence type="ECO:0000313" key="3">
    <source>
        <dbReference type="Proteomes" id="UP001221597"/>
    </source>
</evidence>
<dbReference type="Proteomes" id="UP001221597">
    <property type="component" value="Chromosome"/>
</dbReference>
<feature type="transmembrane region" description="Helical" evidence="1">
    <location>
        <begin position="12"/>
        <end position="29"/>
    </location>
</feature>
<evidence type="ECO:0008006" key="4">
    <source>
        <dbReference type="Google" id="ProtNLM"/>
    </source>
</evidence>
<evidence type="ECO:0000256" key="1">
    <source>
        <dbReference type="SAM" id="Phobius"/>
    </source>
</evidence>
<protein>
    <recommendedName>
        <fullName evidence="4">Rod shape-determining protein MreD</fullName>
    </recommendedName>
</protein>
<reference evidence="2 3" key="1">
    <citation type="submission" date="2023-04" db="EMBL/GenBank/DDBJ databases">
        <title>Genome sequence of Halobacillus naozhouensis KACC 21980.</title>
        <authorList>
            <person name="Kim S."/>
            <person name="Heo J."/>
            <person name="Kwon S.-W."/>
        </authorList>
    </citation>
    <scope>NUCLEOTIDE SEQUENCE [LARGE SCALE GENOMIC DNA]</scope>
    <source>
        <strain evidence="2 3">KCTC 13234</strain>
    </source>
</reference>
<keyword evidence="3" id="KW-1185">Reference proteome</keyword>
<dbReference type="RefSeq" id="WP_283077843.1">
    <property type="nucleotide sequence ID" value="NZ_CP121671.1"/>
</dbReference>
<organism evidence="2 3">
    <name type="scientific">Halobacillus naozhouensis</name>
    <dbReference type="NCBI Taxonomy" id="554880"/>
    <lineage>
        <taxon>Bacteria</taxon>
        <taxon>Bacillati</taxon>
        <taxon>Bacillota</taxon>
        <taxon>Bacilli</taxon>
        <taxon>Bacillales</taxon>
        <taxon>Bacillaceae</taxon>
        <taxon>Halobacillus</taxon>
    </lineage>
</organism>
<gene>
    <name evidence="2" type="ORF">P9989_05720</name>
</gene>
<feature type="transmembrane region" description="Helical" evidence="1">
    <location>
        <begin position="76"/>
        <end position="96"/>
    </location>
</feature>
<keyword evidence="1" id="KW-0472">Membrane</keyword>
<feature type="transmembrane region" description="Helical" evidence="1">
    <location>
        <begin position="103"/>
        <end position="124"/>
    </location>
</feature>
<evidence type="ECO:0000313" key="2">
    <source>
        <dbReference type="EMBL" id="WFT75880.1"/>
    </source>
</evidence>
<accession>A0ABY8J0M0</accession>
<dbReference type="EMBL" id="CP121671">
    <property type="protein sequence ID" value="WFT75880.1"/>
    <property type="molecule type" value="Genomic_DNA"/>
</dbReference>
<name>A0ABY8J0M0_9BACI</name>
<keyword evidence="1" id="KW-0812">Transmembrane</keyword>
<feature type="transmembrane region" description="Helical" evidence="1">
    <location>
        <begin position="36"/>
        <end position="64"/>
    </location>
</feature>
<proteinExistence type="predicted"/>
<keyword evidence="1" id="KW-1133">Transmembrane helix</keyword>
<feature type="transmembrane region" description="Helical" evidence="1">
    <location>
        <begin position="136"/>
        <end position="155"/>
    </location>
</feature>
<sequence length="170" mass="20134">MILWEAFDKNEIFILILNILAYGVFFLLPKKFTRDIIILLLVWGFTIGVFFDFTIGGGLIDFYLLNDSNKYGLNDVCYYLAFAPFGYFFVYFYEVFHINRATFIWYVTVWALIGIGLHWIFILIDIVNPKNGYQLLYSFPVFLTTQTMTVLYYQLIKSKHKVFKNTEQPN</sequence>